<name>A0A4Y8VVP7_9BACT</name>
<dbReference type="PANTHER" id="PTHR43465">
    <property type="entry name" value="DUF1680 DOMAIN PROTEIN (AFU_ORTHOLOGUE AFUA_1G08910)"/>
    <property type="match status" value="1"/>
</dbReference>
<evidence type="ECO:0000259" key="3">
    <source>
        <dbReference type="Pfam" id="PF20736"/>
    </source>
</evidence>
<dbReference type="InterPro" id="IPR049046">
    <property type="entry name" value="Beta-AFase-like_GH127_middle"/>
</dbReference>
<feature type="domain" description="Non-reducing end beta-L-arabinofuranosidase-like GH127 middle" evidence="3">
    <location>
        <begin position="473"/>
        <end position="585"/>
    </location>
</feature>
<evidence type="ECO:0000256" key="1">
    <source>
        <dbReference type="SAM" id="MobiDB-lite"/>
    </source>
</evidence>
<organism evidence="5 6">
    <name type="scientific">Segatella hominis</name>
    <dbReference type="NCBI Taxonomy" id="2518605"/>
    <lineage>
        <taxon>Bacteria</taxon>
        <taxon>Pseudomonadati</taxon>
        <taxon>Bacteroidota</taxon>
        <taxon>Bacteroidia</taxon>
        <taxon>Bacteroidales</taxon>
        <taxon>Prevotellaceae</taxon>
        <taxon>Segatella</taxon>
    </lineage>
</organism>
<dbReference type="Pfam" id="PF07944">
    <property type="entry name" value="Beta-AFase-like_GH127_cat"/>
    <property type="match status" value="1"/>
</dbReference>
<keyword evidence="5" id="KW-0378">Hydrolase</keyword>
<dbReference type="Proteomes" id="UP000297872">
    <property type="component" value="Unassembled WGS sequence"/>
</dbReference>
<evidence type="ECO:0000259" key="4">
    <source>
        <dbReference type="Pfam" id="PF20737"/>
    </source>
</evidence>
<dbReference type="GO" id="GO:0005975">
    <property type="term" value="P:carbohydrate metabolic process"/>
    <property type="evidence" value="ECO:0007669"/>
    <property type="project" value="InterPro"/>
</dbReference>
<dbReference type="EMBL" id="SGVY01000002">
    <property type="protein sequence ID" value="TFH84486.1"/>
    <property type="molecule type" value="Genomic_DNA"/>
</dbReference>
<dbReference type="OrthoDB" id="9757939at2"/>
<comment type="caution">
    <text evidence="5">The sequence shown here is derived from an EMBL/GenBank/DDBJ whole genome shotgun (WGS) entry which is preliminary data.</text>
</comment>
<feature type="domain" description="Non-reducing end beta-L-arabinofuranosidase-like GH127 catalytic" evidence="2">
    <location>
        <begin position="59"/>
        <end position="462"/>
    </location>
</feature>
<protein>
    <submittedName>
        <fullName evidence="5">Glycoside hydrolase family 127 protein</fullName>
    </submittedName>
</protein>
<dbReference type="Pfam" id="PF20737">
    <property type="entry name" value="Glyco_hydro127C"/>
    <property type="match status" value="1"/>
</dbReference>
<feature type="domain" description="Non-reducing end beta-L-arabinofuranosidase-like GH127 C-terminal" evidence="4">
    <location>
        <begin position="587"/>
        <end position="701"/>
    </location>
</feature>
<evidence type="ECO:0000259" key="2">
    <source>
        <dbReference type="Pfam" id="PF07944"/>
    </source>
</evidence>
<evidence type="ECO:0000313" key="6">
    <source>
        <dbReference type="Proteomes" id="UP000297872"/>
    </source>
</evidence>
<feature type="region of interest" description="Disordered" evidence="1">
    <location>
        <begin position="1"/>
        <end position="22"/>
    </location>
</feature>
<dbReference type="SUPFAM" id="SSF48208">
    <property type="entry name" value="Six-hairpin glycosidases"/>
    <property type="match status" value="1"/>
</dbReference>
<dbReference type="InterPro" id="IPR008928">
    <property type="entry name" value="6-hairpin_glycosidase_sf"/>
</dbReference>
<dbReference type="InterPro" id="IPR049174">
    <property type="entry name" value="Beta-AFase-like"/>
</dbReference>
<evidence type="ECO:0000313" key="5">
    <source>
        <dbReference type="EMBL" id="TFH84486.1"/>
    </source>
</evidence>
<accession>A0A4Y8VVP7</accession>
<keyword evidence="6" id="KW-1185">Reference proteome</keyword>
<dbReference type="Gene3D" id="1.50.10.20">
    <property type="match status" value="1"/>
</dbReference>
<proteinExistence type="predicted"/>
<dbReference type="Pfam" id="PF20736">
    <property type="entry name" value="Glyco_hydro127M"/>
    <property type="match status" value="1"/>
</dbReference>
<reference evidence="5 6" key="1">
    <citation type="submission" date="2019-02" db="EMBL/GenBank/DDBJ databases">
        <title>Draft Genome Sequence of the Prevotella sp. BCRC 81118, Isolated from Human Feces.</title>
        <authorList>
            <person name="Huang C.-H."/>
        </authorList>
    </citation>
    <scope>NUCLEOTIDE SEQUENCE [LARGE SCALE GENOMIC DNA]</scope>
    <source>
        <strain evidence="5 6">BCRC 81118</strain>
    </source>
</reference>
<gene>
    <name evidence="5" type="ORF">EXN75_01310</name>
</gene>
<dbReference type="AlphaFoldDB" id="A0A4Y8VVP7"/>
<dbReference type="InterPro" id="IPR012878">
    <property type="entry name" value="Beta-AFase-like_GH127_cat"/>
</dbReference>
<dbReference type="InterPro" id="IPR049049">
    <property type="entry name" value="Beta-AFase-like_GH127_C"/>
</dbReference>
<sequence length="710" mass="78121">MAATASSAKSAGASTTASSAKSANALVKASSVKSKASASQKTKVLDNGYPFAQVPFTSVKIAQNTFWGARLKAAREVTVPLAFSKCESEHRYKNFEMAAYTLQHPGHAGLDTKEWDVSKFMGFSFDDTDVYKTIEGASYILQTYPDKKMKAYIDSVLNVVGAAQEPDGYLYTARTINPKHPHGWSGATRWSKVEVLSHELYNLGHMVDAACAHYQATGSRKFLDIAKRYADCVIREVGPQAGQHRVVPGHQIAEMALARLYTLTGEKKYLDEAKYFLDARGTTSIHDAYSQSDKPILKQNEAWGHAVRAGYMYAGIADVAALTRDSDYIKTIDRIWNNIVSKKYYLTGGVGARHAGEAFGADYELPNMTAYNETCAAIAQVYLNERMFLLHGESKYIDCLERTLYNGVISGMSMDGGRFFYPNPLSSDGKYKFNADGTTTRQPWFGCACCPSNLSRFIPSLPGYLYGVKDKDIYVNLFAGNTSTIQVMGKEVVLEETTEYPWNGDIKILVKKSGVKGTNLLVRIPGWVRNQVVPSDLYKYSDAEKPAYSVSVNGKAVEADLSANKGYLPVKNIKKGDVIRIHFDMPVRTVVANGKVVDDRGKVAVERGPLVYCAEAVDNDGAPVLRSVVAKNPAFSVIDGYSISNTESQGAPAFSVKAIQTDAQVLDHAADGMVSVKNQKLTLIPYYAWNHRGANQMNVWFYQDLQVLEK</sequence>
<dbReference type="GO" id="GO:0016787">
    <property type="term" value="F:hydrolase activity"/>
    <property type="evidence" value="ECO:0007669"/>
    <property type="project" value="UniProtKB-KW"/>
</dbReference>
<dbReference type="PANTHER" id="PTHR43465:SF2">
    <property type="entry name" value="DUF1680 DOMAIN PROTEIN (AFU_ORTHOLOGUE AFUA_1G08910)"/>
    <property type="match status" value="1"/>
</dbReference>